<evidence type="ECO:0000313" key="2">
    <source>
        <dbReference type="EMBL" id="CAF1457351.1"/>
    </source>
</evidence>
<name>A0A816DSP0_9BILA</name>
<sequence length="32" mass="3102">MLSHVKQHNIPGFGGAGIGFGTTGDGLGGDGF</sequence>
<comment type="caution">
    <text evidence="3">The sequence shown here is derived from an EMBL/GenBank/DDBJ whole genome shotgun (WGS) entry which is preliminary data.</text>
</comment>
<keyword evidence="4" id="KW-1185">Reference proteome</keyword>
<dbReference type="EMBL" id="CAJNOL010009083">
    <property type="protein sequence ID" value="CAF1640948.1"/>
    <property type="molecule type" value="Genomic_DNA"/>
</dbReference>
<gene>
    <name evidence="3" type="ORF">JXQ802_LOCUS53185</name>
    <name evidence="2" type="ORF">PYM288_LOCUS36805</name>
</gene>
<evidence type="ECO:0000313" key="4">
    <source>
        <dbReference type="Proteomes" id="UP000663870"/>
    </source>
</evidence>
<dbReference type="Proteomes" id="UP000663870">
    <property type="component" value="Unassembled WGS sequence"/>
</dbReference>
<evidence type="ECO:0000313" key="3">
    <source>
        <dbReference type="EMBL" id="CAF1640948.1"/>
    </source>
</evidence>
<proteinExistence type="predicted"/>
<dbReference type="EMBL" id="CAJNOH010007427">
    <property type="protein sequence ID" value="CAF1457351.1"/>
    <property type="molecule type" value="Genomic_DNA"/>
</dbReference>
<evidence type="ECO:0000256" key="1">
    <source>
        <dbReference type="SAM" id="MobiDB-lite"/>
    </source>
</evidence>
<protein>
    <submittedName>
        <fullName evidence="3">Uncharacterized protein</fullName>
    </submittedName>
</protein>
<feature type="compositionally biased region" description="Gly residues" evidence="1">
    <location>
        <begin position="12"/>
        <end position="32"/>
    </location>
</feature>
<dbReference type="AlphaFoldDB" id="A0A816DSP0"/>
<feature type="non-terminal residue" evidence="3">
    <location>
        <position position="32"/>
    </location>
</feature>
<feature type="region of interest" description="Disordered" evidence="1">
    <location>
        <begin position="1"/>
        <end position="32"/>
    </location>
</feature>
<dbReference type="Proteomes" id="UP000663854">
    <property type="component" value="Unassembled WGS sequence"/>
</dbReference>
<organism evidence="3 4">
    <name type="scientific">Rotaria sordida</name>
    <dbReference type="NCBI Taxonomy" id="392033"/>
    <lineage>
        <taxon>Eukaryota</taxon>
        <taxon>Metazoa</taxon>
        <taxon>Spiralia</taxon>
        <taxon>Gnathifera</taxon>
        <taxon>Rotifera</taxon>
        <taxon>Eurotatoria</taxon>
        <taxon>Bdelloidea</taxon>
        <taxon>Philodinida</taxon>
        <taxon>Philodinidae</taxon>
        <taxon>Rotaria</taxon>
    </lineage>
</organism>
<reference evidence="3" key="1">
    <citation type="submission" date="2021-02" db="EMBL/GenBank/DDBJ databases">
        <authorList>
            <person name="Nowell W R."/>
        </authorList>
    </citation>
    <scope>NUCLEOTIDE SEQUENCE</scope>
</reference>
<accession>A0A816DSP0</accession>